<dbReference type="PROSITE" id="PS50011">
    <property type="entry name" value="PROTEIN_KINASE_DOM"/>
    <property type="match status" value="1"/>
</dbReference>
<feature type="domain" description="Protein kinase" evidence="5">
    <location>
        <begin position="14"/>
        <end position="297"/>
    </location>
</feature>
<evidence type="ECO:0000256" key="1">
    <source>
        <dbReference type="ARBA" id="ARBA00022741"/>
    </source>
</evidence>
<dbReference type="SUPFAM" id="SSF56112">
    <property type="entry name" value="Protein kinase-like (PK-like)"/>
    <property type="match status" value="1"/>
</dbReference>
<dbReference type="PANTHER" id="PTHR24345">
    <property type="entry name" value="SERINE/THREONINE-PROTEIN KINASE PLK"/>
    <property type="match status" value="1"/>
</dbReference>
<protein>
    <recommendedName>
        <fullName evidence="5">Protein kinase domain-containing protein</fullName>
    </recommendedName>
</protein>
<dbReference type="EMBL" id="CAMPGE010012626">
    <property type="protein sequence ID" value="CAI2371397.1"/>
    <property type="molecule type" value="Genomic_DNA"/>
</dbReference>
<dbReference type="GO" id="GO:0005524">
    <property type="term" value="F:ATP binding"/>
    <property type="evidence" value="ECO:0007669"/>
    <property type="project" value="UniProtKB-UniRule"/>
</dbReference>
<dbReference type="PROSITE" id="PS00108">
    <property type="entry name" value="PROTEIN_KINASE_ST"/>
    <property type="match status" value="1"/>
</dbReference>
<evidence type="ECO:0000256" key="3">
    <source>
        <dbReference type="PROSITE-ProRule" id="PRU10141"/>
    </source>
</evidence>
<dbReference type="InterPro" id="IPR011009">
    <property type="entry name" value="Kinase-like_dom_sf"/>
</dbReference>
<evidence type="ECO:0000256" key="4">
    <source>
        <dbReference type="RuleBase" id="RU000304"/>
    </source>
</evidence>
<dbReference type="GO" id="GO:0005634">
    <property type="term" value="C:nucleus"/>
    <property type="evidence" value="ECO:0007669"/>
    <property type="project" value="TreeGrafter"/>
</dbReference>
<accession>A0AAD1XGC9</accession>
<dbReference type="InterPro" id="IPR000719">
    <property type="entry name" value="Prot_kinase_dom"/>
</dbReference>
<keyword evidence="2 3" id="KW-0067">ATP-binding</keyword>
<dbReference type="Gene3D" id="1.10.510.10">
    <property type="entry name" value="Transferase(Phosphotransferase) domain 1"/>
    <property type="match status" value="1"/>
</dbReference>
<comment type="caution">
    <text evidence="6">The sequence shown here is derived from an EMBL/GenBank/DDBJ whole genome shotgun (WGS) entry which is preliminary data.</text>
</comment>
<gene>
    <name evidence="6" type="ORF">ECRASSUSDP1_LOCUS12719</name>
</gene>
<dbReference type="InterPro" id="IPR017441">
    <property type="entry name" value="Protein_kinase_ATP_BS"/>
</dbReference>
<name>A0AAD1XGC9_EUPCR</name>
<keyword evidence="1 3" id="KW-0547">Nucleotide-binding</keyword>
<evidence type="ECO:0000259" key="5">
    <source>
        <dbReference type="PROSITE" id="PS50011"/>
    </source>
</evidence>
<comment type="similarity">
    <text evidence="4">Belongs to the protein kinase superfamily.</text>
</comment>
<keyword evidence="4" id="KW-0418">Kinase</keyword>
<evidence type="ECO:0000313" key="7">
    <source>
        <dbReference type="Proteomes" id="UP001295684"/>
    </source>
</evidence>
<feature type="binding site" evidence="3">
    <location>
        <position position="45"/>
    </location>
    <ligand>
        <name>ATP</name>
        <dbReference type="ChEBI" id="CHEBI:30616"/>
    </ligand>
</feature>
<keyword evidence="7" id="KW-1185">Reference proteome</keyword>
<dbReference type="SMART" id="SM00220">
    <property type="entry name" value="S_TKc"/>
    <property type="match status" value="1"/>
</dbReference>
<dbReference type="Pfam" id="PF00069">
    <property type="entry name" value="Pkinase"/>
    <property type="match status" value="1"/>
</dbReference>
<dbReference type="PROSITE" id="PS00107">
    <property type="entry name" value="PROTEIN_KINASE_ATP"/>
    <property type="match status" value="1"/>
</dbReference>
<proteinExistence type="inferred from homology"/>
<evidence type="ECO:0000313" key="6">
    <source>
        <dbReference type="EMBL" id="CAI2371397.1"/>
    </source>
</evidence>
<dbReference type="GO" id="GO:0004674">
    <property type="term" value="F:protein serine/threonine kinase activity"/>
    <property type="evidence" value="ECO:0007669"/>
    <property type="project" value="UniProtKB-KW"/>
</dbReference>
<dbReference type="InterPro" id="IPR008271">
    <property type="entry name" value="Ser/Thr_kinase_AS"/>
</dbReference>
<organism evidence="6 7">
    <name type="scientific">Euplotes crassus</name>
    <dbReference type="NCBI Taxonomy" id="5936"/>
    <lineage>
        <taxon>Eukaryota</taxon>
        <taxon>Sar</taxon>
        <taxon>Alveolata</taxon>
        <taxon>Ciliophora</taxon>
        <taxon>Intramacronucleata</taxon>
        <taxon>Spirotrichea</taxon>
        <taxon>Hypotrichia</taxon>
        <taxon>Euplotida</taxon>
        <taxon>Euplotidae</taxon>
        <taxon>Moneuplotes</taxon>
    </lineage>
</organism>
<reference evidence="6" key="1">
    <citation type="submission" date="2023-07" db="EMBL/GenBank/DDBJ databases">
        <authorList>
            <consortium name="AG Swart"/>
            <person name="Singh M."/>
            <person name="Singh A."/>
            <person name="Seah K."/>
            <person name="Emmerich C."/>
        </authorList>
    </citation>
    <scope>NUCLEOTIDE SEQUENCE</scope>
    <source>
        <strain evidence="6">DP1</strain>
    </source>
</reference>
<sequence length="328" mass="37083">MMDCFPFPVIDGKILLTSFIGKGGFSKVFKAETCDSEFAVKIIRKDKKFERKKEMNLMFHEASILNHIPKHPNVVDFIGANIEGIQDYQGAENEISYIALEFCSNGPLTSFLKKQLGKLSLEACRFYFTQIVSVIHHLHSRNIVHLDIKPDNILLDSNYNAKLTDFGIAQLMTTSDGRLKASLGTKNYMAPEVLSRESDTPYCPFKADVYSLGVLLHILLTGERPSKEASLFSEPSTISEVATGGSPSWMQYQKFESSQESLDMDDTYGPFNLLVSLLSEDPDKRPTINEVMEHPWLTMEMDEDDTTGVYQEMDFRSSLLKSSEHFLN</sequence>
<keyword evidence="4" id="KW-0723">Serine/threonine-protein kinase</keyword>
<evidence type="ECO:0000256" key="2">
    <source>
        <dbReference type="ARBA" id="ARBA00022840"/>
    </source>
</evidence>
<dbReference type="Proteomes" id="UP001295684">
    <property type="component" value="Unassembled WGS sequence"/>
</dbReference>
<dbReference type="AlphaFoldDB" id="A0AAD1XGC9"/>
<keyword evidence="4" id="KW-0808">Transferase</keyword>